<name>A0A6S6SMB2_9BACT</name>
<proteinExistence type="predicted"/>
<reference evidence="1" key="1">
    <citation type="submission" date="2020-01" db="EMBL/GenBank/DDBJ databases">
        <authorList>
            <person name="Meier V. D."/>
            <person name="Meier V D."/>
        </authorList>
    </citation>
    <scope>NUCLEOTIDE SEQUENCE</scope>
    <source>
        <strain evidence="1">HLG_WM_MAG_03</strain>
    </source>
</reference>
<evidence type="ECO:0000313" key="1">
    <source>
        <dbReference type="EMBL" id="CAA6805911.1"/>
    </source>
</evidence>
<dbReference type="AlphaFoldDB" id="A0A6S6SMB2"/>
<accession>A0A6S6SMB2</accession>
<sequence length="783" mass="89746">MKKIFIGLAFLLNFSFSGTLELQSGWNLVGINAPLTIEELKTQIGEDNLLIVQGESKTYQKEYIDDNTPELNDFTAFEEGKGYWLEIESNATLMYPEIVNNESSYVRTLTEGWNLLNAPVGLTISELIRQIGEENLLVIQGSEQTYQRSYSVGGNAHLNDLDTLSIEGGYWIKVASSVNLEFVFNMDQLALNNLGETLVSTMEFNSSVYTLKVYTNVVPNDVISLGSIALFGTVNDVDTASTFKLNSNYEVGTDFIVKVYNAQNEEVAKSYNVKYITSPIDFGAIDFTIVEEETTEQNDEQVSDVEFQGVNVFSSRMAYRDYALEAITDDEFNALSLENKRLVASKLFSVLFYGLPRTEFDNLINSGTFITTVQTMLSIDNNDLTSTEKYIEEKSYNGNERNANREKILARLLHLGLGKHYFNRLSAYLLTQDIMFSPANELETVGATDILNVYNRLVMLMDEDYSMQMITYLHMTSDDNWKRFRSPEDNGREMLEIFLLDFNDSHVPRAGIALQNWSLNRNENELLIGLNQNDVPQELFGTTVTTGFDFYRELVKTDDFRKGVSSRLVARYFPEVTSEKKSEIVASIISSKPNTFQDILLQIIFSKEFLLHTEKIKTIEETVYPLMKTISFYDRLNFFSYMREYMDNMHQSPMYYKLGRVNVVPVDTLSFAYYYDFIRRYIMIDRKTDLFNEWDSGWQADFINKSIAGTDTVSGLINHVFLVILGREASSDELIFLSNYAVVEARGTYDDMTIYNDRQGVTLIAMEYIARLTELYTFKMIEE</sequence>
<gene>
    <name evidence="1" type="ORF">HELGO_WM36862</name>
</gene>
<evidence type="ECO:0008006" key="2">
    <source>
        <dbReference type="Google" id="ProtNLM"/>
    </source>
</evidence>
<protein>
    <recommendedName>
        <fullName evidence="2">DUF1800 domain-containing protein</fullName>
    </recommendedName>
</protein>
<dbReference type="EMBL" id="CACVAR010000145">
    <property type="protein sequence ID" value="CAA6805911.1"/>
    <property type="molecule type" value="Genomic_DNA"/>
</dbReference>
<organism evidence="1">
    <name type="scientific">uncultured Sulfurovum sp</name>
    <dbReference type="NCBI Taxonomy" id="269237"/>
    <lineage>
        <taxon>Bacteria</taxon>
        <taxon>Pseudomonadati</taxon>
        <taxon>Campylobacterota</taxon>
        <taxon>Epsilonproteobacteria</taxon>
        <taxon>Campylobacterales</taxon>
        <taxon>Sulfurovaceae</taxon>
        <taxon>Sulfurovum</taxon>
        <taxon>environmental samples</taxon>
    </lineage>
</organism>